<keyword evidence="6" id="KW-1185">Reference proteome</keyword>
<evidence type="ECO:0000256" key="2">
    <source>
        <dbReference type="ARBA" id="ARBA00023004"/>
    </source>
</evidence>
<dbReference type="AlphaFoldDB" id="A0ABD1NYU9"/>
<dbReference type="SUPFAM" id="SSF54862">
    <property type="entry name" value="4Fe-4S ferredoxins"/>
    <property type="match status" value="1"/>
</dbReference>
<evidence type="ECO:0000313" key="5">
    <source>
        <dbReference type="EMBL" id="KAL2456569.1"/>
    </source>
</evidence>
<gene>
    <name evidence="5" type="ORF">Fot_56785</name>
</gene>
<organism evidence="5 6">
    <name type="scientific">Forsythia ovata</name>
    <dbReference type="NCBI Taxonomy" id="205694"/>
    <lineage>
        <taxon>Eukaryota</taxon>
        <taxon>Viridiplantae</taxon>
        <taxon>Streptophyta</taxon>
        <taxon>Embryophyta</taxon>
        <taxon>Tracheophyta</taxon>
        <taxon>Spermatophyta</taxon>
        <taxon>Magnoliopsida</taxon>
        <taxon>eudicotyledons</taxon>
        <taxon>Gunneridae</taxon>
        <taxon>Pentapetalae</taxon>
        <taxon>asterids</taxon>
        <taxon>lamiids</taxon>
        <taxon>Lamiales</taxon>
        <taxon>Oleaceae</taxon>
        <taxon>Forsythieae</taxon>
        <taxon>Forsythia</taxon>
    </lineage>
</organism>
<dbReference type="InterPro" id="IPR051850">
    <property type="entry name" value="Polysacch_Lyase_4"/>
</dbReference>
<dbReference type="EMBL" id="JBFOLJ010000059">
    <property type="protein sequence ID" value="KAL2456569.1"/>
    <property type="molecule type" value="Genomic_DNA"/>
</dbReference>
<dbReference type="PANTHER" id="PTHR32018">
    <property type="entry name" value="RHAMNOGALACTURONATE LYASE FAMILY PROTEIN"/>
    <property type="match status" value="1"/>
</dbReference>
<dbReference type="SMART" id="SM00929">
    <property type="entry name" value="NADH-G_4Fe-4S_3"/>
    <property type="match status" value="1"/>
</dbReference>
<name>A0ABD1NYU9_9LAMI</name>
<dbReference type="GO" id="GO:0051536">
    <property type="term" value="F:iron-sulfur cluster binding"/>
    <property type="evidence" value="ECO:0007669"/>
    <property type="project" value="UniProtKB-KW"/>
</dbReference>
<dbReference type="Pfam" id="PF10588">
    <property type="entry name" value="NADH-G_4Fe-4S_3"/>
    <property type="match status" value="1"/>
</dbReference>
<dbReference type="PANTHER" id="PTHR32018:SF18">
    <property type="entry name" value="RHAMNOGALACTURONAN ENDOLYASE"/>
    <property type="match status" value="1"/>
</dbReference>
<evidence type="ECO:0000256" key="3">
    <source>
        <dbReference type="ARBA" id="ARBA00023014"/>
    </source>
</evidence>
<dbReference type="Gene3D" id="3.10.20.740">
    <property type="match status" value="1"/>
</dbReference>
<comment type="caution">
    <text evidence="5">The sequence shown here is derived from an EMBL/GenBank/DDBJ whole genome shotgun (WGS) entry which is preliminary data.</text>
</comment>
<dbReference type="InterPro" id="IPR019574">
    <property type="entry name" value="NADH_UbQ_OxRdtase_Gsu_4Fe4S-bd"/>
</dbReference>
<evidence type="ECO:0000256" key="1">
    <source>
        <dbReference type="ARBA" id="ARBA00022723"/>
    </source>
</evidence>
<dbReference type="PROSITE" id="PS51839">
    <property type="entry name" value="4FE4S_HC3"/>
    <property type="match status" value="1"/>
</dbReference>
<evidence type="ECO:0000259" key="4">
    <source>
        <dbReference type="PROSITE" id="PS51839"/>
    </source>
</evidence>
<keyword evidence="2" id="KW-0408">Iron</keyword>
<evidence type="ECO:0000313" key="6">
    <source>
        <dbReference type="Proteomes" id="UP001604277"/>
    </source>
</evidence>
<proteinExistence type="predicted"/>
<reference evidence="6" key="1">
    <citation type="submission" date="2024-07" db="EMBL/GenBank/DDBJ databases">
        <title>Two chromosome-level genome assemblies of Korean endemic species Abeliophyllum distichum and Forsythia ovata (Oleaceae).</title>
        <authorList>
            <person name="Jang H."/>
        </authorList>
    </citation>
    <scope>NUCLEOTIDE SEQUENCE [LARGE SCALE GENOMIC DNA]</scope>
</reference>
<feature type="domain" description="4Fe-4S His(Cys)3-ligated-type" evidence="4">
    <location>
        <begin position="242"/>
        <end position="281"/>
    </location>
</feature>
<keyword evidence="1" id="KW-0479">Metal-binding</keyword>
<dbReference type="Proteomes" id="UP001604277">
    <property type="component" value="Unassembled WGS sequence"/>
</dbReference>
<keyword evidence="3" id="KW-0411">Iron-sulfur</keyword>
<protein>
    <submittedName>
        <fullName evidence="5">4Fe-4S His(Cys)3-ligated-type domain-containing protein</fullName>
    </submittedName>
</protein>
<accession>A0ABD1NYU9</accession>
<sequence>MQKNVVKGNDNVQTNLVKYQLKDFPHANQRGAISGRILVFDKYNNKELMPTKSAYVGLASLENLGSWQEKTKVRNNNSNAPRPDFTTKQISKDNAIARQRIHGDSYGELIRHYISQICWTGVLCCTMLSSSPLFGKTSATTCTCWLPTNGGAGGTSMKNIQYNFIVPSKGNINIFPSTPPPRGSFSHVISPAPFISVLEEMGFEPMIQSSYNVLDTIFSEILNNMEIDIVATGMKTKTDTLIAKKAREGVMKFLLMNHLFNCPIYDQGGECDLQDQSMACCSDQGQSTKLKRSVVDKSLSPFVKVVMTRCIQCRRFVSS</sequence>
<dbReference type="GO" id="GO:0046872">
    <property type="term" value="F:metal ion binding"/>
    <property type="evidence" value="ECO:0007669"/>
    <property type="project" value="UniProtKB-KW"/>
</dbReference>